<dbReference type="PANTHER" id="PTHR30562">
    <property type="entry name" value="UVRC/OXIDOREDUCTASE"/>
    <property type="match status" value="1"/>
</dbReference>
<feature type="domain" description="UvrC family homology region profile" evidence="11">
    <location>
        <begin position="256"/>
        <end position="491"/>
    </location>
</feature>
<dbReference type="EMBL" id="BQKV01000037">
    <property type="protein sequence ID" value="GJN64590.1"/>
    <property type="molecule type" value="Genomic_DNA"/>
</dbReference>
<dbReference type="CDD" id="cd10434">
    <property type="entry name" value="GIY-YIG_UvrC_Cho"/>
    <property type="match status" value="1"/>
</dbReference>
<comment type="subcellular location">
    <subcellularLocation>
        <location evidence="7">Cytoplasm</location>
    </subcellularLocation>
</comment>
<dbReference type="SUPFAM" id="SSF47781">
    <property type="entry name" value="RuvA domain 2-like"/>
    <property type="match status" value="1"/>
</dbReference>
<name>A0AA37MYY3_9FIRM</name>
<dbReference type="InterPro" id="IPR035901">
    <property type="entry name" value="GIY-YIG_endonuc_sf"/>
</dbReference>
<evidence type="ECO:0000259" key="11">
    <source>
        <dbReference type="PROSITE" id="PS50165"/>
    </source>
</evidence>
<dbReference type="Pfam" id="PF01541">
    <property type="entry name" value="GIY-YIG"/>
    <property type="match status" value="1"/>
</dbReference>
<comment type="subunit">
    <text evidence="7">Interacts with UvrB in an incision complex.</text>
</comment>
<dbReference type="FunFam" id="3.40.1440.10:FF:000001">
    <property type="entry name" value="UvrABC system protein C"/>
    <property type="match status" value="1"/>
</dbReference>
<dbReference type="Gene3D" id="4.10.860.10">
    <property type="entry name" value="UVR domain"/>
    <property type="match status" value="1"/>
</dbReference>
<keyword evidence="6 7" id="KW-0742">SOS response</keyword>
<feature type="domain" description="UVR" evidence="9">
    <location>
        <begin position="205"/>
        <end position="240"/>
    </location>
</feature>
<sequence length="620" mass="69114">MTKAELYQKACMLPMLPGVYIIRDKSDTIIYIGKAKRLRVRVSQYFREGVPHDNKVTQMIAHAYTFDVIVCQSEFEALVLEASQIKAHTPKYNILLKDGKGYSYIKITREEWPRLSFALQKDEDGAEYIGPYTSAFAAREMAESAMDAFLLPRCNKRFPQDIGKGRPCLNAHIGKCMGVCSGKISCEEYNQAVKNAARLIRYGKKEILKTLHQRMEEAAERLEFETAALLRDQIAAITKLSAGQKVVVDPDVEMDVIALAGTPRSVCAAVLRFREGRLTDKREFVFHDTADVDAVREEFLPRYYLDDEQVPRVVAVDALPPDADALRQALSEKRGSEVQLYIPQRGDKAHLIEMAHTNAVERLARESGRYAREEKLLDELAQVLGLSAPPQWIESYDISNWGDGSSVCGMVTFREGKPYKPGYRRFKIQTVAGTDDYASLAETMTRRAAEYDKYAALAAEGNPSENAFGKKPDLFLMDGGKGQVSAARQALAGTALADVPLYGMVKDDHHRTRAIVDSAGREIAINMNRGTFTFITAIQDETHRFANEYRKQQMKKKSYSSTLTEIPGIGPKTAKALLTQFKTVGAVKEATPDQLAQTPGVGGQTAQTIYDYFHPAEAGE</sequence>
<keyword evidence="1 7" id="KW-0963">Cytoplasm</keyword>
<evidence type="ECO:0000313" key="12">
    <source>
        <dbReference type="EMBL" id="GJN64590.1"/>
    </source>
</evidence>
<keyword evidence="4 7" id="KW-0267">Excision nuclease</keyword>
<evidence type="ECO:0000259" key="9">
    <source>
        <dbReference type="PROSITE" id="PS50151"/>
    </source>
</evidence>
<evidence type="ECO:0000256" key="3">
    <source>
        <dbReference type="ARBA" id="ARBA00022769"/>
    </source>
</evidence>
<keyword evidence="13" id="KW-1185">Reference proteome</keyword>
<dbReference type="GO" id="GO:0006289">
    <property type="term" value="P:nucleotide-excision repair"/>
    <property type="evidence" value="ECO:0007669"/>
    <property type="project" value="UniProtKB-UniRule"/>
</dbReference>
<comment type="caution">
    <text evidence="12">The sequence shown here is derived from an EMBL/GenBank/DDBJ whole genome shotgun (WGS) entry which is preliminary data.</text>
</comment>
<dbReference type="InterPro" id="IPR010994">
    <property type="entry name" value="RuvA_2-like"/>
</dbReference>
<organism evidence="12 13">
    <name type="scientific">Faecalibacterium gallinarum</name>
    <dbReference type="NCBI Taxonomy" id="2903556"/>
    <lineage>
        <taxon>Bacteria</taxon>
        <taxon>Bacillati</taxon>
        <taxon>Bacillota</taxon>
        <taxon>Clostridia</taxon>
        <taxon>Eubacteriales</taxon>
        <taxon>Oscillospiraceae</taxon>
        <taxon>Faecalibacterium</taxon>
    </lineage>
</organism>
<evidence type="ECO:0000256" key="5">
    <source>
        <dbReference type="ARBA" id="ARBA00023204"/>
    </source>
</evidence>
<comment type="similarity">
    <text evidence="7">Belongs to the UvrC family.</text>
</comment>
<dbReference type="Gene3D" id="1.10.150.20">
    <property type="entry name" value="5' to 3' exonuclease, C-terminal subdomain"/>
    <property type="match status" value="1"/>
</dbReference>
<dbReference type="PROSITE" id="PS50165">
    <property type="entry name" value="UVRC"/>
    <property type="match status" value="1"/>
</dbReference>
<keyword evidence="8" id="KW-0175">Coiled coil</keyword>
<dbReference type="SMART" id="SM00278">
    <property type="entry name" value="HhH1"/>
    <property type="match status" value="2"/>
</dbReference>
<comment type="function">
    <text evidence="7">The UvrABC repair system catalyzes the recognition and processing of DNA lesions. UvrC both incises the 5' and 3' sides of the lesion. The N-terminal half is responsible for the 3' incision and the C-terminal half is responsible for the 5' incision.</text>
</comment>
<proteinExistence type="inferred from homology"/>
<dbReference type="Pfam" id="PF02151">
    <property type="entry name" value="UVR"/>
    <property type="match status" value="1"/>
</dbReference>
<dbReference type="InterPro" id="IPR038476">
    <property type="entry name" value="UvrC_RNase_H_dom_sf"/>
</dbReference>
<dbReference type="InterPro" id="IPR004791">
    <property type="entry name" value="UvrC"/>
</dbReference>
<dbReference type="GO" id="GO:0003677">
    <property type="term" value="F:DNA binding"/>
    <property type="evidence" value="ECO:0007669"/>
    <property type="project" value="UniProtKB-UniRule"/>
</dbReference>
<dbReference type="PROSITE" id="PS50151">
    <property type="entry name" value="UVR"/>
    <property type="match status" value="1"/>
</dbReference>
<dbReference type="Pfam" id="PF22920">
    <property type="entry name" value="UvrC_RNaseH"/>
    <property type="match status" value="1"/>
</dbReference>
<dbReference type="InterPro" id="IPR050066">
    <property type="entry name" value="UvrABC_protein_C"/>
</dbReference>
<dbReference type="Pfam" id="PF14520">
    <property type="entry name" value="HHH_5"/>
    <property type="match status" value="1"/>
</dbReference>
<dbReference type="SUPFAM" id="SSF82771">
    <property type="entry name" value="GIY-YIG endonuclease"/>
    <property type="match status" value="1"/>
</dbReference>
<dbReference type="NCBIfam" id="TIGR00194">
    <property type="entry name" value="uvrC"/>
    <property type="match status" value="1"/>
</dbReference>
<dbReference type="Proteomes" id="UP001055185">
    <property type="component" value="Unassembled WGS sequence"/>
</dbReference>
<dbReference type="InterPro" id="IPR047296">
    <property type="entry name" value="GIY-YIG_UvrC_Cho"/>
</dbReference>
<dbReference type="InterPro" id="IPR001162">
    <property type="entry name" value="UvrC_RNase_H_dom"/>
</dbReference>
<dbReference type="Pfam" id="PF08459">
    <property type="entry name" value="UvrC_RNaseH_dom"/>
    <property type="match status" value="1"/>
</dbReference>
<dbReference type="SUPFAM" id="SSF46600">
    <property type="entry name" value="C-terminal UvrC-binding domain of UvrB"/>
    <property type="match status" value="1"/>
</dbReference>
<evidence type="ECO:0000256" key="4">
    <source>
        <dbReference type="ARBA" id="ARBA00022881"/>
    </source>
</evidence>
<dbReference type="HAMAP" id="MF_00203">
    <property type="entry name" value="UvrC"/>
    <property type="match status" value="1"/>
</dbReference>
<dbReference type="InterPro" id="IPR036876">
    <property type="entry name" value="UVR_dom_sf"/>
</dbReference>
<dbReference type="Gene3D" id="3.40.1440.10">
    <property type="entry name" value="GIY-YIG endonuclease"/>
    <property type="match status" value="1"/>
</dbReference>
<dbReference type="GO" id="GO:0005737">
    <property type="term" value="C:cytoplasm"/>
    <property type="evidence" value="ECO:0007669"/>
    <property type="project" value="UniProtKB-SubCell"/>
</dbReference>
<dbReference type="Gene3D" id="3.30.420.340">
    <property type="entry name" value="UvrC, RNAse H endonuclease domain"/>
    <property type="match status" value="1"/>
</dbReference>
<dbReference type="GO" id="GO:0009380">
    <property type="term" value="C:excinuclease repair complex"/>
    <property type="evidence" value="ECO:0007669"/>
    <property type="project" value="InterPro"/>
</dbReference>
<dbReference type="PROSITE" id="PS50164">
    <property type="entry name" value="GIY_YIG"/>
    <property type="match status" value="1"/>
</dbReference>
<dbReference type="GO" id="GO:0009432">
    <property type="term" value="P:SOS response"/>
    <property type="evidence" value="ECO:0007669"/>
    <property type="project" value="UniProtKB-UniRule"/>
</dbReference>
<gene>
    <name evidence="7 12" type="primary">uvrC</name>
    <name evidence="12" type="ORF">JCM17207_12150</name>
</gene>
<dbReference type="RefSeq" id="WP_238316786.1">
    <property type="nucleotide sequence ID" value="NZ_BQKV01000037.1"/>
</dbReference>
<feature type="coiled-coil region" evidence="8">
    <location>
        <begin position="205"/>
        <end position="232"/>
    </location>
</feature>
<dbReference type="PANTHER" id="PTHR30562:SF1">
    <property type="entry name" value="UVRABC SYSTEM PROTEIN C"/>
    <property type="match status" value="1"/>
</dbReference>
<dbReference type="SMART" id="SM00465">
    <property type="entry name" value="GIYc"/>
    <property type="match status" value="1"/>
</dbReference>
<evidence type="ECO:0000256" key="1">
    <source>
        <dbReference type="ARBA" id="ARBA00022490"/>
    </source>
</evidence>
<protein>
    <recommendedName>
        <fullName evidence="7">UvrABC system protein C</fullName>
        <shortName evidence="7">Protein UvrC</shortName>
    </recommendedName>
    <alternativeName>
        <fullName evidence="7">Excinuclease ABC subunit C</fullName>
    </alternativeName>
</protein>
<reference evidence="12" key="1">
    <citation type="journal article" date="2022" name="Int. J. Syst. Evol. Microbiol.">
        <title>Genome-based, phenotypic and chemotaxonomic classification of Faecalibacterium strains: proposal of three novel species Faecalibacterium duncaniae sp. nov., Faecalibacterium hattorii sp. nov. and Faecalibacterium gallinarum sp. nov. .</title>
        <authorList>
            <person name="Sakamoto M."/>
            <person name="Sakurai N."/>
            <person name="Tanno H."/>
            <person name="Iino T."/>
            <person name="Ohkuma M."/>
            <person name="Endo A."/>
        </authorList>
    </citation>
    <scope>NUCLEOTIDE SEQUENCE</scope>
    <source>
        <strain evidence="12">JCM 17207</strain>
    </source>
</reference>
<evidence type="ECO:0000256" key="8">
    <source>
        <dbReference type="SAM" id="Coils"/>
    </source>
</evidence>
<keyword evidence="3 7" id="KW-0228">DNA excision</keyword>
<accession>A0AA37MYY3</accession>
<evidence type="ECO:0000256" key="7">
    <source>
        <dbReference type="HAMAP-Rule" id="MF_00203"/>
    </source>
</evidence>
<evidence type="ECO:0000313" key="13">
    <source>
        <dbReference type="Proteomes" id="UP001055185"/>
    </source>
</evidence>
<evidence type="ECO:0000259" key="10">
    <source>
        <dbReference type="PROSITE" id="PS50164"/>
    </source>
</evidence>
<dbReference type="InterPro" id="IPR001943">
    <property type="entry name" value="UVR_dom"/>
</dbReference>
<keyword evidence="2 7" id="KW-0227">DNA damage</keyword>
<dbReference type="InterPro" id="IPR003583">
    <property type="entry name" value="Hlx-hairpin-Hlx_DNA-bd_motif"/>
</dbReference>
<evidence type="ECO:0000256" key="6">
    <source>
        <dbReference type="ARBA" id="ARBA00023236"/>
    </source>
</evidence>
<feature type="domain" description="GIY-YIG" evidence="10">
    <location>
        <begin position="15"/>
        <end position="94"/>
    </location>
</feature>
<evidence type="ECO:0000256" key="2">
    <source>
        <dbReference type="ARBA" id="ARBA00022763"/>
    </source>
</evidence>
<dbReference type="AlphaFoldDB" id="A0AA37MYY3"/>
<dbReference type="InterPro" id="IPR000305">
    <property type="entry name" value="GIY-YIG_endonuc"/>
</dbReference>
<keyword evidence="5 7" id="KW-0234">DNA repair</keyword>
<dbReference type="GO" id="GO:0009381">
    <property type="term" value="F:excinuclease ABC activity"/>
    <property type="evidence" value="ECO:0007669"/>
    <property type="project" value="UniProtKB-UniRule"/>
</dbReference>